<accession>A0A1D8UTE5</accession>
<feature type="coiled-coil region" evidence="1">
    <location>
        <begin position="103"/>
        <end position="146"/>
    </location>
</feature>
<protein>
    <submittedName>
        <fullName evidence="3">Uncharacterized protein</fullName>
    </submittedName>
</protein>
<dbReference type="Proteomes" id="UP000179145">
    <property type="component" value="Chromosome"/>
</dbReference>
<dbReference type="STRING" id="153496.A0U89_07045"/>
<evidence type="ECO:0000256" key="2">
    <source>
        <dbReference type="SAM" id="MobiDB-lite"/>
    </source>
</evidence>
<name>A0A1D8UTE5_9PROT</name>
<proteinExistence type="predicted"/>
<dbReference type="Gene3D" id="1.10.260.40">
    <property type="entry name" value="lambda repressor-like DNA-binding domains"/>
    <property type="match status" value="1"/>
</dbReference>
<organism evidence="3 4">
    <name type="scientific">Kozakia baliensis</name>
    <dbReference type="NCBI Taxonomy" id="153496"/>
    <lineage>
        <taxon>Bacteria</taxon>
        <taxon>Pseudomonadati</taxon>
        <taxon>Pseudomonadota</taxon>
        <taxon>Alphaproteobacteria</taxon>
        <taxon>Acetobacterales</taxon>
        <taxon>Acetobacteraceae</taxon>
        <taxon>Kozakia</taxon>
    </lineage>
</organism>
<dbReference type="SUPFAM" id="SSF47413">
    <property type="entry name" value="lambda repressor-like DNA-binding domains"/>
    <property type="match status" value="1"/>
</dbReference>
<dbReference type="EMBL" id="CP014674">
    <property type="protein sequence ID" value="AOX16933.1"/>
    <property type="molecule type" value="Genomic_DNA"/>
</dbReference>
<keyword evidence="4" id="KW-1185">Reference proteome</keyword>
<evidence type="ECO:0000313" key="3">
    <source>
        <dbReference type="EMBL" id="AOX16933.1"/>
    </source>
</evidence>
<sequence length="182" mass="19977">MTAQRGHRALWRRPGSMPFILKWGDGSEIAAACGVSSPAVSQWKRVPERHLPKVAELLNTTPERLRPDLAVRNLMNKDMDPRDAAKAEEFIAKAVHAVEDKHVAVLEAQAARQRRVAEKAEAELRLAQADAELKRARSALSRTKQNMIHAGVPRHRLDLDAAMEGNPPLPALSAPEVGGVKS</sequence>
<dbReference type="InterPro" id="IPR010982">
    <property type="entry name" value="Lambda_DNA-bd_dom_sf"/>
</dbReference>
<evidence type="ECO:0000256" key="1">
    <source>
        <dbReference type="SAM" id="Coils"/>
    </source>
</evidence>
<feature type="region of interest" description="Disordered" evidence="2">
    <location>
        <begin position="161"/>
        <end position="182"/>
    </location>
</feature>
<dbReference type="KEGG" id="kba:A0U89_07045"/>
<dbReference type="GO" id="GO:0003677">
    <property type="term" value="F:DNA binding"/>
    <property type="evidence" value="ECO:0007669"/>
    <property type="project" value="InterPro"/>
</dbReference>
<dbReference type="RefSeq" id="WP_070402633.1">
    <property type="nucleotide sequence ID" value="NZ_CP014674.1"/>
</dbReference>
<dbReference type="AlphaFoldDB" id="A0A1D8UTE5"/>
<dbReference type="OrthoDB" id="8526323at2"/>
<evidence type="ECO:0000313" key="4">
    <source>
        <dbReference type="Proteomes" id="UP000179145"/>
    </source>
</evidence>
<keyword evidence="1" id="KW-0175">Coiled coil</keyword>
<reference evidence="3 4" key="1">
    <citation type="journal article" date="2016" name="Microb. Cell Fact.">
        <title>Dissection of exopolysaccharide biosynthesis in Kozakia baliensis.</title>
        <authorList>
            <person name="Brandt J.U."/>
            <person name="Jakob F."/>
            <person name="Behr J."/>
            <person name="Geissler A.J."/>
            <person name="Vogel R.F."/>
        </authorList>
    </citation>
    <scope>NUCLEOTIDE SEQUENCE [LARGE SCALE GENOMIC DNA]</scope>
    <source>
        <strain evidence="3 4">DSM 14400</strain>
    </source>
</reference>
<gene>
    <name evidence="3" type="ORF">A0U89_07045</name>
</gene>